<keyword evidence="3" id="KW-1185">Reference proteome</keyword>
<dbReference type="EMBL" id="OR769223">
    <property type="protein sequence ID" value="WQJ53354.1"/>
    <property type="molecule type" value="Genomic_DNA"/>
</dbReference>
<evidence type="ECO:0000313" key="3">
    <source>
        <dbReference type="Proteomes" id="UP001358193"/>
    </source>
</evidence>
<dbReference type="SUPFAM" id="SSF102405">
    <property type="entry name" value="MCP/YpsA-like"/>
    <property type="match status" value="1"/>
</dbReference>
<accession>A0ABZ0Z2T2</accession>
<feature type="domain" description="YspA cpYpsA-related SLOG" evidence="1">
    <location>
        <begin position="1"/>
        <end position="68"/>
    </location>
</feature>
<proteinExistence type="predicted"/>
<evidence type="ECO:0000259" key="1">
    <source>
        <dbReference type="Pfam" id="PF10686"/>
    </source>
</evidence>
<organism evidence="2 3">
    <name type="scientific">phage Lak_Megaphage_Sonny</name>
    <dbReference type="NCBI Taxonomy" id="3109229"/>
    <lineage>
        <taxon>Viruses</taxon>
        <taxon>Duplodnaviria</taxon>
        <taxon>Heunggongvirae</taxon>
        <taxon>Uroviricota</taxon>
        <taxon>Caudoviricetes</taxon>
        <taxon>Caudoviricetes code 15 clade</taxon>
    </lineage>
</organism>
<dbReference type="Gene3D" id="3.40.50.450">
    <property type="match status" value="1"/>
</dbReference>
<reference evidence="2 3" key="1">
    <citation type="submission" date="2023-11" db="EMBL/GenBank/DDBJ databases">
        <authorList>
            <person name="Cook R."/>
            <person name="Crisci M."/>
            <person name="Pye H."/>
            <person name="Adriaenssens E."/>
            <person name="Santini J."/>
        </authorList>
    </citation>
    <scope>NUCLEOTIDE SEQUENCE [LARGE SCALE GENOMIC DNA]</scope>
    <source>
        <strain evidence="2">Lak_Megaphage_Sonny</strain>
    </source>
</reference>
<protein>
    <submittedName>
        <fullName evidence="2">GTP-binding domain protein</fullName>
    </submittedName>
</protein>
<name>A0ABZ0Z2T2_9CAUD</name>
<dbReference type="Proteomes" id="UP001358193">
    <property type="component" value="Segment"/>
</dbReference>
<dbReference type="InterPro" id="IPR019627">
    <property type="entry name" value="YAcAr"/>
</dbReference>
<evidence type="ECO:0000313" key="2">
    <source>
        <dbReference type="EMBL" id="WQJ53354.1"/>
    </source>
</evidence>
<sequence length="117" mass="13373">MKVAIVGSRSFNDYDNLKDFIKMICIQNNIEIDTIVSGGARGADKLGEQYAKENGYDLTVFPAEWDKYGKRAGFIRNEYIIDACDVCIAFWDGKSHGTKHDIELCKIKDKPCYIYKF</sequence>
<dbReference type="Pfam" id="PF10686">
    <property type="entry name" value="YAcAr"/>
    <property type="match status" value="1"/>
</dbReference>